<keyword evidence="3" id="KW-1185">Reference proteome</keyword>
<dbReference type="Pfam" id="PF00497">
    <property type="entry name" value="SBP_bac_3"/>
    <property type="match status" value="1"/>
</dbReference>
<dbReference type="PANTHER" id="PTHR38834:SF3">
    <property type="entry name" value="SOLUTE-BINDING PROTEIN FAMILY 3_N-TERMINAL DOMAIN-CONTAINING PROTEIN"/>
    <property type="match status" value="1"/>
</dbReference>
<dbReference type="PANTHER" id="PTHR38834">
    <property type="entry name" value="PERIPLASMIC SUBSTRATE BINDING PROTEIN FAMILY 3"/>
    <property type="match status" value="1"/>
</dbReference>
<comment type="caution">
    <text evidence="2">The sequence shown here is derived from an EMBL/GenBank/DDBJ whole genome shotgun (WGS) entry which is preliminary data.</text>
</comment>
<dbReference type="Gene3D" id="3.40.190.10">
    <property type="entry name" value="Periplasmic binding protein-like II"/>
    <property type="match status" value="1"/>
</dbReference>
<feature type="domain" description="Solute-binding protein family 3/N-terminal" evidence="1">
    <location>
        <begin position="30"/>
        <end position="128"/>
    </location>
</feature>
<proteinExistence type="predicted"/>
<dbReference type="EMBL" id="MDTU01000001">
    <property type="protein sequence ID" value="ODN42350.1"/>
    <property type="molecule type" value="Genomic_DNA"/>
</dbReference>
<evidence type="ECO:0000313" key="2">
    <source>
        <dbReference type="EMBL" id="ODN42350.1"/>
    </source>
</evidence>
<organism evidence="2 3">
    <name type="scientific">Piscirickettsia litoralis</name>
    <dbReference type="NCBI Taxonomy" id="1891921"/>
    <lineage>
        <taxon>Bacteria</taxon>
        <taxon>Pseudomonadati</taxon>
        <taxon>Pseudomonadota</taxon>
        <taxon>Gammaproteobacteria</taxon>
        <taxon>Thiotrichales</taxon>
        <taxon>Piscirickettsiaceae</taxon>
        <taxon>Piscirickettsia</taxon>
    </lineage>
</organism>
<evidence type="ECO:0000259" key="1">
    <source>
        <dbReference type="Pfam" id="PF00497"/>
    </source>
</evidence>
<evidence type="ECO:0000313" key="3">
    <source>
        <dbReference type="Proteomes" id="UP000094329"/>
    </source>
</evidence>
<dbReference type="InterPro" id="IPR001638">
    <property type="entry name" value="Solute-binding_3/MltF_N"/>
</dbReference>
<protein>
    <recommendedName>
        <fullName evidence="1">Solute-binding protein family 3/N-terminal domain-containing protein</fullName>
    </recommendedName>
</protein>
<sequence>MQLGFKLIYPLLLVLIFIVNSPVSFAKLIIITEQYPPFNYKDTTKKAGKKQQLTGIAVDILKQTYLNAGLKLNLNDIKILPWSRGYYLAQQAHLTNMLFSTARTKEREDLFKWVGPIVADYTSVYALKRKK</sequence>
<accession>A0ABX3A4N0</accession>
<dbReference type="Proteomes" id="UP000094329">
    <property type="component" value="Unassembled WGS sequence"/>
</dbReference>
<name>A0ABX3A4N0_9GAMM</name>
<gene>
    <name evidence="2" type="ORF">BGC07_04635</name>
</gene>
<reference evidence="2 3" key="1">
    <citation type="submission" date="2016-08" db="EMBL/GenBank/DDBJ databases">
        <title>Draft genome sequence of Candidatus Piscirickettsia litoralis, from seawater.</title>
        <authorList>
            <person name="Wan X."/>
            <person name="Lee A.J."/>
            <person name="Hou S."/>
            <person name="Donachie S.P."/>
        </authorList>
    </citation>
    <scope>NUCLEOTIDE SEQUENCE [LARGE SCALE GENOMIC DNA]</scope>
    <source>
        <strain evidence="2 3">Y2</strain>
    </source>
</reference>
<dbReference type="SUPFAM" id="SSF53850">
    <property type="entry name" value="Periplasmic binding protein-like II"/>
    <property type="match status" value="1"/>
</dbReference>